<accession>S8C5H6</accession>
<dbReference type="PANTHER" id="PTHR12815:SF18">
    <property type="entry name" value="SORTING AND ASSEMBLY MACHINERY COMPONENT 50 HOMOLOG"/>
    <property type="match status" value="1"/>
</dbReference>
<evidence type="ECO:0000259" key="6">
    <source>
        <dbReference type="Pfam" id="PF01103"/>
    </source>
</evidence>
<organism evidence="7 8">
    <name type="scientific">Dactylellina haptotyla (strain CBS 200.50)</name>
    <name type="common">Nematode-trapping fungus</name>
    <name type="synonym">Monacrosporium haptotylum</name>
    <dbReference type="NCBI Taxonomy" id="1284197"/>
    <lineage>
        <taxon>Eukaryota</taxon>
        <taxon>Fungi</taxon>
        <taxon>Dikarya</taxon>
        <taxon>Ascomycota</taxon>
        <taxon>Pezizomycotina</taxon>
        <taxon>Orbiliomycetes</taxon>
        <taxon>Orbiliales</taxon>
        <taxon>Orbiliaceae</taxon>
        <taxon>Dactylellina</taxon>
    </lineage>
</organism>
<comment type="subcellular location">
    <subcellularLocation>
        <location evidence="1">Mitochondrion outer membrane</location>
        <topology evidence="1">Multi-pass membrane protein</topology>
    </subcellularLocation>
</comment>
<comment type="similarity">
    <text evidence="2">Belongs to the SAM50/omp85 family.</text>
</comment>
<dbReference type="Pfam" id="PF01103">
    <property type="entry name" value="Omp85"/>
    <property type="match status" value="1"/>
</dbReference>
<dbReference type="Gene3D" id="2.40.160.50">
    <property type="entry name" value="membrane protein fhac: a member of the omp85/tpsb transporter family"/>
    <property type="match status" value="1"/>
</dbReference>
<dbReference type="OrthoDB" id="1724197at2759"/>
<sequence>MAVGGSDDVFDILKNAGSPDAVAAQQASRKARDEEAALKVQRRAAETIYEHSTQPVYFDSITVLGAQKTSRTFLEKIIKPTLDKSDQGGFTLKEALRELNKTINGLQHFDIFHPNIPFYLDTPPSYSFDPANPNAPVPLTAIINVKERSRLLLKSGTDLGNTEGSAYGQATFRNLFGGAESLNITASAGTRTRSAYDATFTTPINASPFSLIELKGLSTARDNSHSSHTELSKGFVGTVRWATPSHYLKQSISYEGLWRTITSLHEDASPTVRRDAGDSVKSAVTHIITRDTRDNPILPSSGTLLRLRNSIAGFGPLKGTVGHWKSEVESALAFSLFKGVSVSSSVRGGILYPLTLGGGVGPRPSTVADRFHIGGANDVRGFQTGGLGPHSGKDSLGGDAYVAGSLGMLFPFPRAGADSGLRFQAFVNGGRVLALEKPPGSGKASVGEEVRYTVSRLLSEAPSLAAGVGIVYGHPVARFELNFCLPLGVRGAYGEEGAEKARKGLQFGVGIEFL</sequence>
<keyword evidence="8" id="KW-1185">Reference proteome</keyword>
<dbReference type="eggNOG" id="KOG2602">
    <property type="taxonomic scope" value="Eukaryota"/>
</dbReference>
<proteinExistence type="inferred from homology"/>
<keyword evidence="3" id="KW-1134">Transmembrane beta strand</keyword>
<dbReference type="PANTHER" id="PTHR12815">
    <property type="entry name" value="SORTING AND ASSEMBLY MACHINERY SAMM50 PROTEIN FAMILY MEMBER"/>
    <property type="match status" value="1"/>
</dbReference>
<dbReference type="OMA" id="SGIWRQI"/>
<dbReference type="AlphaFoldDB" id="S8C5H6"/>
<comment type="caution">
    <text evidence="7">The sequence shown here is derived from an EMBL/GenBank/DDBJ whole genome shotgun (WGS) entry which is preliminary data.</text>
</comment>
<gene>
    <name evidence="7" type="ORF">H072_3067</name>
</gene>
<keyword evidence="4" id="KW-0812">Transmembrane</keyword>
<dbReference type="InterPro" id="IPR000184">
    <property type="entry name" value="Bac_surfAg_D15"/>
</dbReference>
<feature type="domain" description="Bacterial surface antigen (D15)" evidence="6">
    <location>
        <begin position="174"/>
        <end position="513"/>
    </location>
</feature>
<evidence type="ECO:0000256" key="5">
    <source>
        <dbReference type="ARBA" id="ARBA00023136"/>
    </source>
</evidence>
<evidence type="ECO:0000313" key="7">
    <source>
        <dbReference type="EMBL" id="EPS42927.1"/>
    </source>
</evidence>
<evidence type="ECO:0000313" key="8">
    <source>
        <dbReference type="Proteomes" id="UP000015100"/>
    </source>
</evidence>
<reference evidence="8" key="2">
    <citation type="submission" date="2013-04" db="EMBL/GenBank/DDBJ databases">
        <title>Genomic mechanisms accounting for the adaptation to parasitism in nematode-trapping fungi.</title>
        <authorList>
            <person name="Ahren D.G."/>
        </authorList>
    </citation>
    <scope>NUCLEOTIDE SEQUENCE [LARGE SCALE GENOMIC DNA]</scope>
    <source>
        <strain evidence="8">CBS 200.50</strain>
    </source>
</reference>
<evidence type="ECO:0000256" key="2">
    <source>
        <dbReference type="ARBA" id="ARBA00010913"/>
    </source>
</evidence>
<name>S8C5H6_DACHA</name>
<dbReference type="Proteomes" id="UP000015100">
    <property type="component" value="Unassembled WGS sequence"/>
</dbReference>
<evidence type="ECO:0000256" key="1">
    <source>
        <dbReference type="ARBA" id="ARBA00004374"/>
    </source>
</evidence>
<evidence type="ECO:0000256" key="4">
    <source>
        <dbReference type="ARBA" id="ARBA00022692"/>
    </source>
</evidence>
<protein>
    <recommendedName>
        <fullName evidence="6">Bacterial surface antigen (D15) domain-containing protein</fullName>
    </recommendedName>
</protein>
<dbReference type="InterPro" id="IPR039910">
    <property type="entry name" value="D15-like"/>
</dbReference>
<dbReference type="EMBL" id="AQGS01000095">
    <property type="protein sequence ID" value="EPS42927.1"/>
    <property type="molecule type" value="Genomic_DNA"/>
</dbReference>
<dbReference type="HOGENOM" id="CLU_014798_3_1_1"/>
<evidence type="ECO:0000256" key="3">
    <source>
        <dbReference type="ARBA" id="ARBA00022452"/>
    </source>
</evidence>
<dbReference type="GO" id="GO:0005741">
    <property type="term" value="C:mitochondrial outer membrane"/>
    <property type="evidence" value="ECO:0007669"/>
    <property type="project" value="UniProtKB-SubCell"/>
</dbReference>
<reference evidence="7 8" key="1">
    <citation type="journal article" date="2013" name="PLoS Genet.">
        <title>Genomic mechanisms accounting for the adaptation to parasitism in nematode-trapping fungi.</title>
        <authorList>
            <person name="Meerupati T."/>
            <person name="Andersson K.M."/>
            <person name="Friman E."/>
            <person name="Kumar D."/>
            <person name="Tunlid A."/>
            <person name="Ahren D."/>
        </authorList>
    </citation>
    <scope>NUCLEOTIDE SEQUENCE [LARGE SCALE GENOMIC DNA]</scope>
    <source>
        <strain evidence="7 8">CBS 200.50</strain>
    </source>
</reference>
<dbReference type="STRING" id="1284197.S8C5H6"/>
<dbReference type="GO" id="GO:0045040">
    <property type="term" value="P:protein insertion into mitochondrial outer membrane"/>
    <property type="evidence" value="ECO:0007669"/>
    <property type="project" value="TreeGrafter"/>
</dbReference>
<keyword evidence="5" id="KW-0472">Membrane</keyword>